<dbReference type="InterPro" id="IPR051093">
    <property type="entry name" value="Neuroligin/BSAL"/>
</dbReference>
<dbReference type="Pfam" id="PF00135">
    <property type="entry name" value="COesterase"/>
    <property type="match status" value="1"/>
</dbReference>
<dbReference type="Proteomes" id="UP000821866">
    <property type="component" value="Unassembled WGS sequence"/>
</dbReference>
<proteinExistence type="inferred from homology"/>
<accession>A0A9J6CZW0</accession>
<evidence type="ECO:0000256" key="2">
    <source>
        <dbReference type="ARBA" id="ARBA00023180"/>
    </source>
</evidence>
<dbReference type="PANTHER" id="PTHR43903">
    <property type="entry name" value="NEUROLIGIN"/>
    <property type="match status" value="1"/>
</dbReference>
<reference evidence="4" key="1">
    <citation type="journal article" date="2020" name="Cell">
        <title>Large-Scale Comparative Analyses of Tick Genomes Elucidate Their Genetic Diversity and Vector Capacities.</title>
        <authorList>
            <consortium name="Tick Genome and Microbiome Consortium (TIGMIC)"/>
            <person name="Jia N."/>
            <person name="Wang J."/>
            <person name="Shi W."/>
            <person name="Du L."/>
            <person name="Sun Y."/>
            <person name="Zhan W."/>
            <person name="Jiang J.F."/>
            <person name="Wang Q."/>
            <person name="Zhang B."/>
            <person name="Ji P."/>
            <person name="Bell-Sakyi L."/>
            <person name="Cui X.M."/>
            <person name="Yuan T.T."/>
            <person name="Jiang B.G."/>
            <person name="Yang W.F."/>
            <person name="Lam T.T."/>
            <person name="Chang Q.C."/>
            <person name="Ding S.J."/>
            <person name="Wang X.J."/>
            <person name="Zhu J.G."/>
            <person name="Ruan X.D."/>
            <person name="Zhao L."/>
            <person name="Wei J.T."/>
            <person name="Ye R.Z."/>
            <person name="Que T.C."/>
            <person name="Du C.H."/>
            <person name="Zhou Y.H."/>
            <person name="Cheng J.X."/>
            <person name="Dai P.F."/>
            <person name="Guo W.B."/>
            <person name="Han X.H."/>
            <person name="Huang E.J."/>
            <person name="Li L.F."/>
            <person name="Wei W."/>
            <person name="Gao Y.C."/>
            <person name="Liu J.Z."/>
            <person name="Shao H.Z."/>
            <person name="Wang X."/>
            <person name="Wang C.C."/>
            <person name="Yang T.C."/>
            <person name="Huo Q.B."/>
            <person name="Li W."/>
            <person name="Chen H.Y."/>
            <person name="Chen S.E."/>
            <person name="Zhou L.G."/>
            <person name="Ni X.B."/>
            <person name="Tian J.H."/>
            <person name="Sheng Y."/>
            <person name="Liu T."/>
            <person name="Pan Y.S."/>
            <person name="Xia L.Y."/>
            <person name="Li J."/>
            <person name="Zhao F."/>
            <person name="Cao W.C."/>
        </authorList>
    </citation>
    <scope>NUCLEOTIDE SEQUENCE</scope>
    <source>
        <strain evidence="4">Rmic-2018</strain>
    </source>
</reference>
<evidence type="ECO:0000259" key="3">
    <source>
        <dbReference type="Pfam" id="PF00135"/>
    </source>
</evidence>
<evidence type="ECO:0000313" key="4">
    <source>
        <dbReference type="EMBL" id="KAH7964250.1"/>
    </source>
</evidence>
<gene>
    <name evidence="4" type="ORF">HPB51_027511</name>
</gene>
<sequence length="260" mass="27971">MYAALFALFLTLFAYFVVYALSTGTIVRVRTEAPVVVVLFSVGFGQGGADWYDGAILASLGGVVVVAPNFRLGPLAVPLKEDQPQEVPLLSLSDQMLAIKWTWHNIKYFGGNTTEISLLGAGGGAWTVGEMVLSNRENVRDIIKRVLLHGGSPLQRYAPFRAYLVEKAIGCGPASAECLDTADTSKLLDLASQRLLGPPATILAAEPKHDDGIDVLVATWPVKEGGWLRTSFTTSPETSAVVLPMYGARCLEFNIENVSK</sequence>
<protein>
    <recommendedName>
        <fullName evidence="3">Carboxylesterase type B domain-containing protein</fullName>
    </recommendedName>
</protein>
<organism evidence="4 5">
    <name type="scientific">Rhipicephalus microplus</name>
    <name type="common">Cattle tick</name>
    <name type="synonym">Boophilus microplus</name>
    <dbReference type="NCBI Taxonomy" id="6941"/>
    <lineage>
        <taxon>Eukaryota</taxon>
        <taxon>Metazoa</taxon>
        <taxon>Ecdysozoa</taxon>
        <taxon>Arthropoda</taxon>
        <taxon>Chelicerata</taxon>
        <taxon>Arachnida</taxon>
        <taxon>Acari</taxon>
        <taxon>Parasitiformes</taxon>
        <taxon>Ixodida</taxon>
        <taxon>Ixodoidea</taxon>
        <taxon>Ixodidae</taxon>
        <taxon>Rhipicephalinae</taxon>
        <taxon>Rhipicephalus</taxon>
        <taxon>Boophilus</taxon>
    </lineage>
</organism>
<keyword evidence="5" id="KW-1185">Reference proteome</keyword>
<dbReference type="InterPro" id="IPR002018">
    <property type="entry name" value="CarbesteraseB"/>
</dbReference>
<dbReference type="Gene3D" id="3.40.50.1820">
    <property type="entry name" value="alpha/beta hydrolase"/>
    <property type="match status" value="1"/>
</dbReference>
<dbReference type="EMBL" id="JABSTU010004095">
    <property type="protein sequence ID" value="KAH7964250.1"/>
    <property type="molecule type" value="Genomic_DNA"/>
</dbReference>
<keyword evidence="2" id="KW-0325">Glycoprotein</keyword>
<comment type="similarity">
    <text evidence="1">Belongs to the type-B carboxylesterase/lipase family.</text>
</comment>
<dbReference type="SUPFAM" id="SSF53474">
    <property type="entry name" value="alpha/beta-Hydrolases"/>
    <property type="match status" value="1"/>
</dbReference>
<dbReference type="VEuPathDB" id="VectorBase:LOC119185222"/>
<evidence type="ECO:0000313" key="5">
    <source>
        <dbReference type="Proteomes" id="UP000821866"/>
    </source>
</evidence>
<dbReference type="AlphaFoldDB" id="A0A9J6CZW0"/>
<comment type="caution">
    <text evidence="4">The sequence shown here is derived from an EMBL/GenBank/DDBJ whole genome shotgun (WGS) entry which is preliminary data.</text>
</comment>
<reference evidence="4" key="2">
    <citation type="submission" date="2021-09" db="EMBL/GenBank/DDBJ databases">
        <authorList>
            <person name="Jia N."/>
            <person name="Wang J."/>
            <person name="Shi W."/>
            <person name="Du L."/>
            <person name="Sun Y."/>
            <person name="Zhan W."/>
            <person name="Jiang J."/>
            <person name="Wang Q."/>
            <person name="Zhang B."/>
            <person name="Ji P."/>
            <person name="Sakyi L.B."/>
            <person name="Cui X."/>
            <person name="Yuan T."/>
            <person name="Jiang B."/>
            <person name="Yang W."/>
            <person name="Lam T.T.-Y."/>
            <person name="Chang Q."/>
            <person name="Ding S."/>
            <person name="Wang X."/>
            <person name="Zhu J."/>
            <person name="Ruan X."/>
            <person name="Zhao L."/>
            <person name="Wei J."/>
            <person name="Que T."/>
            <person name="Du C."/>
            <person name="Cheng J."/>
            <person name="Dai P."/>
            <person name="Han X."/>
            <person name="Huang E."/>
            <person name="Gao Y."/>
            <person name="Liu J."/>
            <person name="Shao H."/>
            <person name="Ye R."/>
            <person name="Li L."/>
            <person name="Wei W."/>
            <person name="Wang X."/>
            <person name="Wang C."/>
            <person name="Huo Q."/>
            <person name="Li W."/>
            <person name="Guo W."/>
            <person name="Chen H."/>
            <person name="Chen S."/>
            <person name="Zhou L."/>
            <person name="Zhou L."/>
            <person name="Ni X."/>
            <person name="Tian J."/>
            <person name="Zhou Y."/>
            <person name="Sheng Y."/>
            <person name="Liu T."/>
            <person name="Pan Y."/>
            <person name="Xia L."/>
            <person name="Li J."/>
            <person name="Zhao F."/>
            <person name="Cao W."/>
        </authorList>
    </citation>
    <scope>NUCLEOTIDE SEQUENCE</scope>
    <source>
        <strain evidence="4">Rmic-2018</strain>
        <tissue evidence="4">Larvae</tissue>
    </source>
</reference>
<feature type="domain" description="Carboxylesterase type B" evidence="3">
    <location>
        <begin position="29"/>
        <end position="212"/>
    </location>
</feature>
<dbReference type="InterPro" id="IPR029058">
    <property type="entry name" value="AB_hydrolase_fold"/>
</dbReference>
<evidence type="ECO:0000256" key="1">
    <source>
        <dbReference type="ARBA" id="ARBA00005964"/>
    </source>
</evidence>
<name>A0A9J6CZW0_RHIMP</name>